<proteinExistence type="predicted"/>
<organism evidence="1 2">
    <name type="scientific">Brachionus calyciflorus</name>
    <dbReference type="NCBI Taxonomy" id="104777"/>
    <lineage>
        <taxon>Eukaryota</taxon>
        <taxon>Metazoa</taxon>
        <taxon>Spiralia</taxon>
        <taxon>Gnathifera</taxon>
        <taxon>Rotifera</taxon>
        <taxon>Eurotatoria</taxon>
        <taxon>Monogononta</taxon>
        <taxon>Pseudotrocha</taxon>
        <taxon>Ploima</taxon>
        <taxon>Brachionidae</taxon>
        <taxon>Brachionus</taxon>
    </lineage>
</organism>
<comment type="caution">
    <text evidence="1">The sequence shown here is derived from an EMBL/GenBank/DDBJ whole genome shotgun (WGS) entry which is preliminary data.</text>
</comment>
<gene>
    <name evidence="1" type="ORF">OXX778_LOCUS19422</name>
</gene>
<reference evidence="1" key="1">
    <citation type="submission" date="2021-02" db="EMBL/GenBank/DDBJ databases">
        <authorList>
            <person name="Nowell W R."/>
        </authorList>
    </citation>
    <scope>NUCLEOTIDE SEQUENCE</scope>
    <source>
        <strain evidence="1">Ploen Becks lab</strain>
    </source>
</reference>
<accession>A0A814LD79</accession>
<evidence type="ECO:0000313" key="2">
    <source>
        <dbReference type="Proteomes" id="UP000663879"/>
    </source>
</evidence>
<name>A0A814LD79_9BILA</name>
<dbReference type="Proteomes" id="UP000663879">
    <property type="component" value="Unassembled WGS sequence"/>
</dbReference>
<evidence type="ECO:0000313" key="1">
    <source>
        <dbReference type="EMBL" id="CAF1064196.1"/>
    </source>
</evidence>
<dbReference type="AlphaFoldDB" id="A0A814LD79"/>
<protein>
    <submittedName>
        <fullName evidence="1">Uncharacterized protein</fullName>
    </submittedName>
</protein>
<dbReference type="EMBL" id="CAJNOC010005863">
    <property type="protein sequence ID" value="CAF1064196.1"/>
    <property type="molecule type" value="Genomic_DNA"/>
</dbReference>
<sequence>MNGSNTPDSVLQPLSNILETCVVGPVKMIGKGRCNVEIRNFEEEIDVIMVDQLVNHCLLEPQRVEIKAQEQNKSQDLDDSESKKSIIQYESRNIVGIYISSTSQMTICGHVIEVTTDKGIKQTQTKTFREGKSG</sequence>
<keyword evidence="2" id="KW-1185">Reference proteome</keyword>